<organism evidence="1 2">
    <name type="scientific">Hibiscus sabdariffa</name>
    <name type="common">roselle</name>
    <dbReference type="NCBI Taxonomy" id="183260"/>
    <lineage>
        <taxon>Eukaryota</taxon>
        <taxon>Viridiplantae</taxon>
        <taxon>Streptophyta</taxon>
        <taxon>Embryophyta</taxon>
        <taxon>Tracheophyta</taxon>
        <taxon>Spermatophyta</taxon>
        <taxon>Magnoliopsida</taxon>
        <taxon>eudicotyledons</taxon>
        <taxon>Gunneridae</taxon>
        <taxon>Pentapetalae</taxon>
        <taxon>rosids</taxon>
        <taxon>malvids</taxon>
        <taxon>Malvales</taxon>
        <taxon>Malvaceae</taxon>
        <taxon>Malvoideae</taxon>
        <taxon>Hibiscus</taxon>
    </lineage>
</organism>
<evidence type="ECO:0000313" key="2">
    <source>
        <dbReference type="Proteomes" id="UP001396334"/>
    </source>
</evidence>
<name>A0ABR2P955_9ROSI</name>
<gene>
    <name evidence="1" type="ORF">V6N11_073106</name>
</gene>
<comment type="caution">
    <text evidence="1">The sequence shown here is derived from an EMBL/GenBank/DDBJ whole genome shotgun (WGS) entry which is preliminary data.</text>
</comment>
<accession>A0ABR2P955</accession>
<dbReference type="Proteomes" id="UP001396334">
    <property type="component" value="Unassembled WGS sequence"/>
</dbReference>
<proteinExistence type="predicted"/>
<keyword evidence="2" id="KW-1185">Reference proteome</keyword>
<dbReference type="EMBL" id="JBBPBN010000073">
    <property type="protein sequence ID" value="KAK8984956.1"/>
    <property type="molecule type" value="Genomic_DNA"/>
</dbReference>
<evidence type="ECO:0000313" key="1">
    <source>
        <dbReference type="EMBL" id="KAK8984956.1"/>
    </source>
</evidence>
<protein>
    <submittedName>
        <fullName evidence="1">Uncharacterized protein</fullName>
    </submittedName>
</protein>
<reference evidence="1 2" key="1">
    <citation type="journal article" date="2024" name="G3 (Bethesda)">
        <title>Genome assembly of Hibiscus sabdariffa L. provides insights into metabolisms of medicinal natural products.</title>
        <authorList>
            <person name="Kim T."/>
        </authorList>
    </citation>
    <scope>NUCLEOTIDE SEQUENCE [LARGE SCALE GENOMIC DNA]</scope>
    <source>
        <strain evidence="1">TK-2024</strain>
        <tissue evidence="1">Old leaves</tissue>
    </source>
</reference>
<sequence>MAIDILATALQSAEARDSTAFLTSLPILSRYNGFVLSVKKPVVSMSQPSSHVLHSAILVTGPVLKKHLYAHLYAQNGYLAAPRGHTYI</sequence>